<keyword evidence="3" id="KW-1185">Reference proteome</keyword>
<protein>
    <submittedName>
        <fullName evidence="2">Transposon Tf2-1 polyprotein</fullName>
    </submittedName>
</protein>
<dbReference type="Gene3D" id="1.10.340.70">
    <property type="match status" value="1"/>
</dbReference>
<dbReference type="PROSITE" id="PS50994">
    <property type="entry name" value="INTEGRASE"/>
    <property type="match status" value="1"/>
</dbReference>
<evidence type="ECO:0000313" key="2">
    <source>
        <dbReference type="EMBL" id="GER47702.1"/>
    </source>
</evidence>
<gene>
    <name evidence="2" type="ORF">STAS_24848</name>
</gene>
<dbReference type="InterPro" id="IPR041588">
    <property type="entry name" value="Integrase_H2C2"/>
</dbReference>
<dbReference type="InterPro" id="IPR001584">
    <property type="entry name" value="Integrase_cat-core"/>
</dbReference>
<accession>A0A5A7QS21</accession>
<dbReference type="Proteomes" id="UP000325081">
    <property type="component" value="Unassembled WGS sequence"/>
</dbReference>
<reference evidence="3" key="1">
    <citation type="journal article" date="2019" name="Curr. Biol.">
        <title>Genome Sequence of Striga asiatica Provides Insight into the Evolution of Plant Parasitism.</title>
        <authorList>
            <person name="Yoshida S."/>
            <person name="Kim S."/>
            <person name="Wafula E.K."/>
            <person name="Tanskanen J."/>
            <person name="Kim Y.M."/>
            <person name="Honaas L."/>
            <person name="Yang Z."/>
            <person name="Spallek T."/>
            <person name="Conn C.E."/>
            <person name="Ichihashi Y."/>
            <person name="Cheong K."/>
            <person name="Cui S."/>
            <person name="Der J.P."/>
            <person name="Gundlach H."/>
            <person name="Jiao Y."/>
            <person name="Hori C."/>
            <person name="Ishida J.K."/>
            <person name="Kasahara H."/>
            <person name="Kiba T."/>
            <person name="Kim M.S."/>
            <person name="Koo N."/>
            <person name="Laohavisit A."/>
            <person name="Lee Y.H."/>
            <person name="Lumba S."/>
            <person name="McCourt P."/>
            <person name="Mortimer J.C."/>
            <person name="Mutuku J.M."/>
            <person name="Nomura T."/>
            <person name="Sasaki-Sekimoto Y."/>
            <person name="Seto Y."/>
            <person name="Wang Y."/>
            <person name="Wakatake T."/>
            <person name="Sakakibara H."/>
            <person name="Demura T."/>
            <person name="Yamaguchi S."/>
            <person name="Yoneyama K."/>
            <person name="Manabe R.I."/>
            <person name="Nelson D.C."/>
            <person name="Schulman A.H."/>
            <person name="Timko M.P."/>
            <person name="dePamphilis C.W."/>
            <person name="Choi D."/>
            <person name="Shirasu K."/>
        </authorList>
    </citation>
    <scope>NUCLEOTIDE SEQUENCE [LARGE SCALE GENOMIC DNA]</scope>
    <source>
        <strain evidence="3">cv. UVA1</strain>
    </source>
</reference>
<dbReference type="Pfam" id="PF17921">
    <property type="entry name" value="Integrase_H2C2"/>
    <property type="match status" value="1"/>
</dbReference>
<dbReference type="SUPFAM" id="SSF53098">
    <property type="entry name" value="Ribonuclease H-like"/>
    <property type="match status" value="1"/>
</dbReference>
<proteinExistence type="predicted"/>
<dbReference type="OrthoDB" id="909526at2759"/>
<dbReference type="EMBL" id="BKCP01008037">
    <property type="protein sequence ID" value="GER47702.1"/>
    <property type="molecule type" value="Genomic_DNA"/>
</dbReference>
<sequence length="151" mass="17447">MRPAGSPWISRFLYEFHDSPMGSHSGFLRTYKRVAANLFWKGVKRMIRDYVAHEVCQRAKYEARSPAGLLQPLPIPDKVWDDVSMDFIGGLPKDKGCDTILVVVDRLSKYDHFFLLTHPYTAKQVAELFVREVVRLHGFPRSIVSDRDPRL</sequence>
<comment type="caution">
    <text evidence="2">The sequence shown here is derived from an EMBL/GenBank/DDBJ whole genome shotgun (WGS) entry which is preliminary data.</text>
</comment>
<dbReference type="PANTHER" id="PTHR35046:SF9">
    <property type="entry name" value="RNA-DIRECTED DNA POLYMERASE"/>
    <property type="match status" value="1"/>
</dbReference>
<dbReference type="GO" id="GO:0015074">
    <property type="term" value="P:DNA integration"/>
    <property type="evidence" value="ECO:0007669"/>
    <property type="project" value="InterPro"/>
</dbReference>
<organism evidence="2 3">
    <name type="scientific">Striga asiatica</name>
    <name type="common">Asiatic witchweed</name>
    <name type="synonym">Buchnera asiatica</name>
    <dbReference type="NCBI Taxonomy" id="4170"/>
    <lineage>
        <taxon>Eukaryota</taxon>
        <taxon>Viridiplantae</taxon>
        <taxon>Streptophyta</taxon>
        <taxon>Embryophyta</taxon>
        <taxon>Tracheophyta</taxon>
        <taxon>Spermatophyta</taxon>
        <taxon>Magnoliopsida</taxon>
        <taxon>eudicotyledons</taxon>
        <taxon>Gunneridae</taxon>
        <taxon>Pentapetalae</taxon>
        <taxon>asterids</taxon>
        <taxon>lamiids</taxon>
        <taxon>Lamiales</taxon>
        <taxon>Orobanchaceae</taxon>
        <taxon>Buchnereae</taxon>
        <taxon>Striga</taxon>
    </lineage>
</organism>
<dbReference type="Gene3D" id="3.30.420.10">
    <property type="entry name" value="Ribonuclease H-like superfamily/Ribonuclease H"/>
    <property type="match status" value="1"/>
</dbReference>
<dbReference type="PANTHER" id="PTHR35046">
    <property type="entry name" value="ZINC KNUCKLE (CCHC-TYPE) FAMILY PROTEIN"/>
    <property type="match status" value="1"/>
</dbReference>
<dbReference type="InterPro" id="IPR036397">
    <property type="entry name" value="RNaseH_sf"/>
</dbReference>
<name>A0A5A7QS21_STRAF</name>
<dbReference type="InterPro" id="IPR012337">
    <property type="entry name" value="RNaseH-like_sf"/>
</dbReference>
<feature type="domain" description="Integrase catalytic" evidence="1">
    <location>
        <begin position="70"/>
        <end position="151"/>
    </location>
</feature>
<dbReference type="AlphaFoldDB" id="A0A5A7QS21"/>
<dbReference type="GO" id="GO:0003676">
    <property type="term" value="F:nucleic acid binding"/>
    <property type="evidence" value="ECO:0007669"/>
    <property type="project" value="InterPro"/>
</dbReference>
<evidence type="ECO:0000313" key="3">
    <source>
        <dbReference type="Proteomes" id="UP000325081"/>
    </source>
</evidence>
<evidence type="ECO:0000259" key="1">
    <source>
        <dbReference type="PROSITE" id="PS50994"/>
    </source>
</evidence>